<keyword evidence="2" id="KW-1185">Reference proteome</keyword>
<dbReference type="AlphaFoldDB" id="A0A1I4RHN3"/>
<protein>
    <submittedName>
        <fullName evidence="1">Uncharacterized protein</fullName>
    </submittedName>
</protein>
<dbReference type="Proteomes" id="UP000198519">
    <property type="component" value="Unassembled WGS sequence"/>
</dbReference>
<sequence length="47" mass="5657">MGVGKFWGWIDELFPYPVIRLFCQTTIIQAELRNFKLRKVHLKRGSY</sequence>
<name>A0A1I4RHN3_9GAMM</name>
<dbReference type="EMBL" id="FOUE01000004">
    <property type="protein sequence ID" value="SFM51792.1"/>
    <property type="molecule type" value="Genomic_DNA"/>
</dbReference>
<evidence type="ECO:0000313" key="1">
    <source>
        <dbReference type="EMBL" id="SFM51792.1"/>
    </source>
</evidence>
<accession>A0A1I4RHN3</accession>
<dbReference type="STRING" id="488535.SAMN04487963_2769"/>
<reference evidence="2" key="1">
    <citation type="submission" date="2016-10" db="EMBL/GenBank/DDBJ databases">
        <authorList>
            <person name="Varghese N."/>
            <person name="Submissions S."/>
        </authorList>
    </citation>
    <scope>NUCLEOTIDE SEQUENCE [LARGE SCALE GENOMIC DNA]</scope>
    <source>
        <strain evidence="2">CGMCC 1.7061</strain>
    </source>
</reference>
<proteinExistence type="predicted"/>
<gene>
    <name evidence="1" type="ORF">SAMN04487963_2769</name>
</gene>
<evidence type="ECO:0000313" key="2">
    <source>
        <dbReference type="Proteomes" id="UP000198519"/>
    </source>
</evidence>
<organism evidence="1 2">
    <name type="scientific">Marinobacter zhejiangensis</name>
    <dbReference type="NCBI Taxonomy" id="488535"/>
    <lineage>
        <taxon>Bacteria</taxon>
        <taxon>Pseudomonadati</taxon>
        <taxon>Pseudomonadota</taxon>
        <taxon>Gammaproteobacteria</taxon>
        <taxon>Pseudomonadales</taxon>
        <taxon>Marinobacteraceae</taxon>
        <taxon>Marinobacter</taxon>
    </lineage>
</organism>